<evidence type="ECO:0000256" key="3">
    <source>
        <dbReference type="ARBA" id="ARBA00023082"/>
    </source>
</evidence>
<dbReference type="PANTHER" id="PTHR43133:SF8">
    <property type="entry name" value="RNA POLYMERASE SIGMA FACTOR HI_1459-RELATED"/>
    <property type="match status" value="1"/>
</dbReference>
<feature type="compositionally biased region" description="Basic and acidic residues" evidence="6">
    <location>
        <begin position="179"/>
        <end position="190"/>
    </location>
</feature>
<dbReference type="Gene3D" id="1.10.260.40">
    <property type="entry name" value="lambda repressor-like DNA-binding domains"/>
    <property type="match status" value="1"/>
</dbReference>
<evidence type="ECO:0000256" key="1">
    <source>
        <dbReference type="ARBA" id="ARBA00010641"/>
    </source>
</evidence>
<dbReference type="InterPro" id="IPR013325">
    <property type="entry name" value="RNA_pol_sigma_r2"/>
</dbReference>
<reference evidence="8 9" key="1">
    <citation type="submission" date="2018-10" db="EMBL/GenBank/DDBJ databases">
        <title>Relationship between Morphology and Antimicrobial Activity in Streptomyces.</title>
        <authorList>
            <person name="Kang H.J."/>
            <person name="Kim S.B."/>
        </authorList>
    </citation>
    <scope>NUCLEOTIDE SEQUENCE [LARGE SCALE GENOMIC DNA]</scope>
    <source>
        <strain evidence="8 9">BH38</strain>
    </source>
</reference>
<dbReference type="OrthoDB" id="3869980at2"/>
<keyword evidence="9" id="KW-1185">Reference proteome</keyword>
<keyword evidence="4" id="KW-0238">DNA-binding</keyword>
<name>A0A387HKP5_9ACTN</name>
<dbReference type="SUPFAM" id="SSF88946">
    <property type="entry name" value="Sigma2 domain of RNA polymerase sigma factors"/>
    <property type="match status" value="1"/>
</dbReference>
<evidence type="ECO:0000256" key="5">
    <source>
        <dbReference type="ARBA" id="ARBA00023163"/>
    </source>
</evidence>
<feature type="domain" description="HTH cro/C1-type" evidence="7">
    <location>
        <begin position="24"/>
        <end position="77"/>
    </location>
</feature>
<gene>
    <name evidence="8" type="ORF">DWB77_03105</name>
</gene>
<dbReference type="InterPro" id="IPR013324">
    <property type="entry name" value="RNA_pol_sigma_r3/r4-like"/>
</dbReference>
<dbReference type="Gene3D" id="1.10.1740.10">
    <property type="match status" value="1"/>
</dbReference>
<evidence type="ECO:0000313" key="8">
    <source>
        <dbReference type="EMBL" id="AYG80967.1"/>
    </source>
</evidence>
<feature type="compositionally biased region" description="Low complexity" evidence="6">
    <location>
        <begin position="80"/>
        <end position="115"/>
    </location>
</feature>
<evidence type="ECO:0000256" key="4">
    <source>
        <dbReference type="ARBA" id="ARBA00023125"/>
    </source>
</evidence>
<keyword evidence="3" id="KW-0731">Sigma factor</keyword>
<dbReference type="PROSITE" id="PS50943">
    <property type="entry name" value="HTH_CROC1"/>
    <property type="match status" value="1"/>
</dbReference>
<feature type="region of interest" description="Disordered" evidence="6">
    <location>
        <begin position="1"/>
        <end position="33"/>
    </location>
</feature>
<evidence type="ECO:0000256" key="6">
    <source>
        <dbReference type="SAM" id="MobiDB-lite"/>
    </source>
</evidence>
<sequence length="490" mass="52049">MTQSTADTKATDAMSPLPTPKERRRLREAKDLSEAQVAATVGVTRATVRSWETGRTTPRGRKGQIYARFLASIASELAAAANPDGTAPPSSRPAGSTATPPATPGTPTTPATPRDPSTPGPSPTPSTADGTAKGDSGSEHVGAGAEASCAVAADPAPGGDATTPPDTPQGDELAPTEPHAPRTDTPRGDEAAATEPHAPPPRTPRAGEAEDAEPDALTPAQAFDALYLAAAPALAQQTYLLTGRTRLARESVERAFHLAWEHWPQVATDRDPVGWVRAAAHEYALSPWHRFRRTHKHPDQPPVEPERRALLDTLLDLPPAYRRTALLYDGLGLDLPDAAAEMEASTPAAASRVLNARAALVDRVPAARRAKTPEALSSVLRERITDLALAGPPALTRLPSARVVRTGGERRRRFWTRSAIAFTTLIVSATSFTVVTVPHHHVRPVPLGVRVGGVPVNSGPQRLTSEDLELRDKLRTEPARGPHRLVLDIR</sequence>
<dbReference type="AlphaFoldDB" id="A0A387HKP5"/>
<evidence type="ECO:0000259" key="7">
    <source>
        <dbReference type="PROSITE" id="PS50943"/>
    </source>
</evidence>
<accession>A0A387HKP5</accession>
<dbReference type="SUPFAM" id="SSF88659">
    <property type="entry name" value="Sigma3 and sigma4 domains of RNA polymerase sigma factors"/>
    <property type="match status" value="1"/>
</dbReference>
<evidence type="ECO:0000256" key="2">
    <source>
        <dbReference type="ARBA" id="ARBA00023015"/>
    </source>
</evidence>
<dbReference type="GO" id="GO:0016987">
    <property type="term" value="F:sigma factor activity"/>
    <property type="evidence" value="ECO:0007669"/>
    <property type="project" value="UniProtKB-KW"/>
</dbReference>
<dbReference type="EMBL" id="CP032698">
    <property type="protein sequence ID" value="AYG80967.1"/>
    <property type="molecule type" value="Genomic_DNA"/>
</dbReference>
<dbReference type="CDD" id="cd00093">
    <property type="entry name" value="HTH_XRE"/>
    <property type="match status" value="1"/>
</dbReference>
<evidence type="ECO:0000313" key="9">
    <source>
        <dbReference type="Proteomes" id="UP000271554"/>
    </source>
</evidence>
<feature type="compositionally biased region" description="Low complexity" evidence="6">
    <location>
        <begin position="141"/>
        <end position="171"/>
    </location>
</feature>
<dbReference type="PANTHER" id="PTHR43133">
    <property type="entry name" value="RNA POLYMERASE ECF-TYPE SIGMA FACTO"/>
    <property type="match status" value="1"/>
</dbReference>
<dbReference type="InterPro" id="IPR039425">
    <property type="entry name" value="RNA_pol_sigma-70-like"/>
</dbReference>
<protein>
    <recommendedName>
        <fullName evidence="7">HTH cro/C1-type domain-containing protein</fullName>
    </recommendedName>
</protein>
<proteinExistence type="inferred from homology"/>
<dbReference type="InterPro" id="IPR010982">
    <property type="entry name" value="Lambda_DNA-bd_dom_sf"/>
</dbReference>
<comment type="similarity">
    <text evidence="1">Belongs to the sigma-70 factor family. ECF subfamily.</text>
</comment>
<dbReference type="RefSeq" id="WP_120721825.1">
    <property type="nucleotide sequence ID" value="NZ_CP032698.1"/>
</dbReference>
<organism evidence="8 9">
    <name type="scientific">Streptomyces hundungensis</name>
    <dbReference type="NCBI Taxonomy" id="1077946"/>
    <lineage>
        <taxon>Bacteria</taxon>
        <taxon>Bacillati</taxon>
        <taxon>Actinomycetota</taxon>
        <taxon>Actinomycetes</taxon>
        <taxon>Kitasatosporales</taxon>
        <taxon>Streptomycetaceae</taxon>
        <taxon>Streptomyces</taxon>
    </lineage>
</organism>
<dbReference type="SUPFAM" id="SSF47413">
    <property type="entry name" value="lambda repressor-like DNA-binding domains"/>
    <property type="match status" value="1"/>
</dbReference>
<dbReference type="SMART" id="SM00530">
    <property type="entry name" value="HTH_XRE"/>
    <property type="match status" value="1"/>
</dbReference>
<keyword evidence="2" id="KW-0805">Transcription regulation</keyword>
<dbReference type="GO" id="GO:0003677">
    <property type="term" value="F:DNA binding"/>
    <property type="evidence" value="ECO:0007669"/>
    <property type="project" value="UniProtKB-KW"/>
</dbReference>
<dbReference type="Pfam" id="PF01381">
    <property type="entry name" value="HTH_3"/>
    <property type="match status" value="1"/>
</dbReference>
<keyword evidence="5" id="KW-0804">Transcription</keyword>
<dbReference type="InterPro" id="IPR036388">
    <property type="entry name" value="WH-like_DNA-bd_sf"/>
</dbReference>
<dbReference type="Gene3D" id="1.10.10.10">
    <property type="entry name" value="Winged helix-like DNA-binding domain superfamily/Winged helix DNA-binding domain"/>
    <property type="match status" value="1"/>
</dbReference>
<dbReference type="InterPro" id="IPR001387">
    <property type="entry name" value="Cro/C1-type_HTH"/>
</dbReference>
<dbReference type="Proteomes" id="UP000271554">
    <property type="component" value="Chromosome"/>
</dbReference>
<dbReference type="KEGG" id="shun:DWB77_03105"/>
<dbReference type="GO" id="GO:0006352">
    <property type="term" value="P:DNA-templated transcription initiation"/>
    <property type="evidence" value="ECO:0007669"/>
    <property type="project" value="InterPro"/>
</dbReference>
<feature type="region of interest" description="Disordered" evidence="6">
    <location>
        <begin position="80"/>
        <end position="214"/>
    </location>
</feature>